<name>A0A1V2JQ46_PSEAZ</name>
<dbReference type="EMBL" id="MNPV01000002">
    <property type="protein sequence ID" value="ONH46926.1"/>
    <property type="molecule type" value="Genomic_DNA"/>
</dbReference>
<keyword evidence="1" id="KW-0812">Transmembrane</keyword>
<feature type="transmembrane region" description="Helical" evidence="1">
    <location>
        <begin position="466"/>
        <end position="486"/>
    </location>
</feature>
<evidence type="ECO:0000313" key="2">
    <source>
        <dbReference type="EMBL" id="ONH46926.1"/>
    </source>
</evidence>
<sequence length="576" mass="64114">MSNFELDELFDEATTLSNEGTIASPFTHIKTASATLDEVLNQRLASVYSGTLVLSRKKALASRTDGRIIGTGEEDFTKGNTFYTLNYKGKRFQLIDVPGIEGDEGKYAHMVREAVAKAHLVFYVNGTNKKPEKATAEKIRAYLRLGTKVCPLVNVRGNADQFEFDGVPASLESDGDSTKALQQTIGVLESALGAKAMQPGHCVQGLLAFSSLAIAPGTERTSIHPSRDRDLVIHQRNYRKYFASSKAMYEFSQIKSVARVLHGKLGTFKEDMIESNKTKVHELLVENLAILQALHTQHEMFIARTEPEFKKCRAAIKDGLVRFERLLQDGRKNLWNGLFIDLSARADNIVEEHFGNNDLISTKIQRAFRERQEQLKDDLQTQFEKYLAELQGDLVQAMQRLLEDVSRVEFEQAVAYVAEDLNASYKTPELGLGLDLKDYGWMLFNVGSYALAGAGIGTAFPVVGNLIGAAVGAAVGLLINLMNFLLSEEKRIRKAQAQVQEKIAEARAKAVDSLRDELKELLAPIRSQIEEKVLGQVSDIHASLIRPLHIIKQQMALMQRTKDQLEKMPHGTIHAI</sequence>
<accession>A0A1V2JQ46</accession>
<keyword evidence="1" id="KW-1133">Transmembrane helix</keyword>
<protein>
    <recommendedName>
        <fullName evidence="4">DUF1269 domain-containing protein</fullName>
    </recommendedName>
</protein>
<keyword evidence="3" id="KW-1185">Reference proteome</keyword>
<dbReference type="Gene3D" id="3.40.50.300">
    <property type="entry name" value="P-loop containing nucleotide triphosphate hydrolases"/>
    <property type="match status" value="1"/>
</dbReference>
<comment type="caution">
    <text evidence="2">The sequence shown here is derived from an EMBL/GenBank/DDBJ whole genome shotgun (WGS) entry which is preliminary data.</text>
</comment>
<dbReference type="RefSeq" id="WP_071494968.1">
    <property type="nucleotide sequence ID" value="NZ_LT629702.1"/>
</dbReference>
<evidence type="ECO:0000313" key="3">
    <source>
        <dbReference type="Proteomes" id="UP000188559"/>
    </source>
</evidence>
<organism evidence="2 3">
    <name type="scientific">Pseudomonas azotoformans</name>
    <dbReference type="NCBI Taxonomy" id="47878"/>
    <lineage>
        <taxon>Bacteria</taxon>
        <taxon>Pseudomonadati</taxon>
        <taxon>Pseudomonadota</taxon>
        <taxon>Gammaproteobacteria</taxon>
        <taxon>Pseudomonadales</taxon>
        <taxon>Pseudomonadaceae</taxon>
        <taxon>Pseudomonas</taxon>
    </lineage>
</organism>
<dbReference type="Proteomes" id="UP000188559">
    <property type="component" value="Unassembled WGS sequence"/>
</dbReference>
<dbReference type="SUPFAM" id="SSF52540">
    <property type="entry name" value="P-loop containing nucleoside triphosphate hydrolases"/>
    <property type="match status" value="1"/>
</dbReference>
<evidence type="ECO:0000256" key="1">
    <source>
        <dbReference type="SAM" id="Phobius"/>
    </source>
</evidence>
<gene>
    <name evidence="2" type="ORF">BLL37_08650</name>
</gene>
<reference evidence="2 3" key="1">
    <citation type="submission" date="2016-10" db="EMBL/GenBank/DDBJ databases">
        <title>Pseudomonas lactis sp. nov. and Pseudomonas paralactis sp. nov., isolated from bovine raw milk.</title>
        <authorList>
            <person name="Von Neubeck M."/>
            <person name="Huptas C."/>
            <person name="Glueck C."/>
            <person name="Krewinkel M."/>
            <person name="Stoeckel M."/>
            <person name="Stressler T."/>
            <person name="Fischer L."/>
            <person name="Hinrichs J."/>
            <person name="Scherer S."/>
            <person name="Wenning M."/>
        </authorList>
    </citation>
    <scope>NUCLEOTIDE SEQUENCE [LARGE SCALE GENOMIC DNA]</scope>
    <source>
        <strain evidence="2 3">DSM 18862</strain>
    </source>
</reference>
<dbReference type="OrthoDB" id="7375852at2"/>
<evidence type="ECO:0008006" key="4">
    <source>
        <dbReference type="Google" id="ProtNLM"/>
    </source>
</evidence>
<dbReference type="AlphaFoldDB" id="A0A1V2JQ46"/>
<dbReference type="InterPro" id="IPR027417">
    <property type="entry name" value="P-loop_NTPase"/>
</dbReference>
<proteinExistence type="predicted"/>
<dbReference type="GeneID" id="57373005"/>
<keyword evidence="1" id="KW-0472">Membrane</keyword>